<keyword evidence="4" id="KW-1185">Reference proteome</keyword>
<organism evidence="4 5">
    <name type="scientific">Plectus sambesii</name>
    <dbReference type="NCBI Taxonomy" id="2011161"/>
    <lineage>
        <taxon>Eukaryota</taxon>
        <taxon>Metazoa</taxon>
        <taxon>Ecdysozoa</taxon>
        <taxon>Nematoda</taxon>
        <taxon>Chromadorea</taxon>
        <taxon>Plectida</taxon>
        <taxon>Plectina</taxon>
        <taxon>Plectoidea</taxon>
        <taxon>Plectidae</taxon>
        <taxon>Plectus</taxon>
    </lineage>
</organism>
<dbReference type="AlphaFoldDB" id="A0A914V1Y6"/>
<dbReference type="PANTHER" id="PTHR16184">
    <property type="entry name" value="ELONGATOR COMPLEX PROTEIN 6"/>
    <property type="match status" value="1"/>
</dbReference>
<dbReference type="Pfam" id="PF09807">
    <property type="entry name" value="ELP6"/>
    <property type="match status" value="1"/>
</dbReference>
<comment type="similarity">
    <text evidence="2">Belongs to the ELP6 family.</text>
</comment>
<evidence type="ECO:0000256" key="2">
    <source>
        <dbReference type="ARBA" id="ARBA00008837"/>
    </source>
</evidence>
<dbReference type="InterPro" id="IPR027417">
    <property type="entry name" value="P-loop_NTPase"/>
</dbReference>
<evidence type="ECO:0000313" key="5">
    <source>
        <dbReference type="WBParaSite" id="PSAMB.scaffold1456size31297.g13265.t1"/>
    </source>
</evidence>
<dbReference type="GO" id="GO:0033588">
    <property type="term" value="C:elongator holoenzyme complex"/>
    <property type="evidence" value="ECO:0007669"/>
    <property type="project" value="InterPro"/>
</dbReference>
<evidence type="ECO:0000256" key="3">
    <source>
        <dbReference type="ARBA" id="ARBA00020263"/>
    </source>
</evidence>
<dbReference type="Gene3D" id="3.40.50.300">
    <property type="entry name" value="P-loop containing nucleotide triphosphate hydrolases"/>
    <property type="match status" value="1"/>
</dbReference>
<dbReference type="InterPro" id="IPR018627">
    <property type="entry name" value="ELP6"/>
</dbReference>
<evidence type="ECO:0000256" key="1">
    <source>
        <dbReference type="ARBA" id="ARBA00005043"/>
    </source>
</evidence>
<accession>A0A914V1Y6</accession>
<dbReference type="Proteomes" id="UP000887566">
    <property type="component" value="Unplaced"/>
</dbReference>
<sequence length="244" mass="26941">MFVELNQTLRDGSSSDSLSERTVTIEDQAPTNASFLFYHFASLFLKNSKGNVLFIACDQTEAHYTSVASRLGLMLQARQGQPKRFACLELHSLFSDAVWNSEATALNDCLLKEVDRLCHSFDSEGPLLIIWDNAEILLDLGASLDATRQTLLSLQKAVYSTAGTLVLGVHSSPRDSALSAFLTHWTDYLLITRAIGTGFSKDVTGEVEIQVRRGRTLPTHHLLHYRLGDRSVKFIAPGLAAPIM</sequence>
<dbReference type="WBParaSite" id="PSAMB.scaffold1456size31297.g13265.t1">
    <property type="protein sequence ID" value="PSAMB.scaffold1456size31297.g13265.t1"/>
    <property type="gene ID" value="PSAMB.scaffold1456size31297.g13265"/>
</dbReference>
<protein>
    <recommendedName>
        <fullName evidence="3">Elongator complex protein 6</fullName>
    </recommendedName>
</protein>
<reference evidence="5" key="1">
    <citation type="submission" date="2022-11" db="UniProtKB">
        <authorList>
            <consortium name="WormBaseParasite"/>
        </authorList>
    </citation>
    <scope>IDENTIFICATION</scope>
</reference>
<evidence type="ECO:0000313" key="4">
    <source>
        <dbReference type="Proteomes" id="UP000887566"/>
    </source>
</evidence>
<name>A0A914V1Y6_9BILA</name>
<dbReference type="PANTHER" id="PTHR16184:SF6">
    <property type="entry name" value="ELONGATOR COMPLEX PROTEIN 6"/>
    <property type="match status" value="1"/>
</dbReference>
<proteinExistence type="inferred from homology"/>
<comment type="pathway">
    <text evidence="1">tRNA modification; 5-methoxycarbonylmethyl-2-thiouridine-tRNA biosynthesis.</text>
</comment>
<dbReference type="GO" id="GO:0002098">
    <property type="term" value="P:tRNA wobble uridine modification"/>
    <property type="evidence" value="ECO:0007669"/>
    <property type="project" value="InterPro"/>
</dbReference>